<dbReference type="InterPro" id="IPR001509">
    <property type="entry name" value="Epimerase_deHydtase"/>
</dbReference>
<organism evidence="3 4">
    <name type="scientific">Deinococcus hohokamensis</name>
    <dbReference type="NCBI Taxonomy" id="309883"/>
    <lineage>
        <taxon>Bacteria</taxon>
        <taxon>Thermotogati</taxon>
        <taxon>Deinococcota</taxon>
        <taxon>Deinococci</taxon>
        <taxon>Deinococcales</taxon>
        <taxon>Deinococcaceae</taxon>
        <taxon>Deinococcus</taxon>
    </lineage>
</organism>
<evidence type="ECO:0000313" key="3">
    <source>
        <dbReference type="EMBL" id="MFC4640151.1"/>
    </source>
</evidence>
<accession>A0ABV9ICT1</accession>
<dbReference type="InterPro" id="IPR036291">
    <property type="entry name" value="NAD(P)-bd_dom_sf"/>
</dbReference>
<gene>
    <name evidence="3" type="ORF">ACFO0D_17625</name>
</gene>
<dbReference type="RefSeq" id="WP_380063136.1">
    <property type="nucleotide sequence ID" value="NZ_JBHSEI010000015.1"/>
</dbReference>
<dbReference type="PANTHER" id="PTHR43000">
    <property type="entry name" value="DTDP-D-GLUCOSE 4,6-DEHYDRATASE-RELATED"/>
    <property type="match status" value="1"/>
</dbReference>
<dbReference type="EMBL" id="JBHSEI010000015">
    <property type="protein sequence ID" value="MFC4640151.1"/>
    <property type="molecule type" value="Genomic_DNA"/>
</dbReference>
<reference evidence="4" key="1">
    <citation type="journal article" date="2019" name="Int. J. Syst. Evol. Microbiol.">
        <title>The Global Catalogue of Microorganisms (GCM) 10K type strain sequencing project: providing services to taxonomists for standard genome sequencing and annotation.</title>
        <authorList>
            <consortium name="The Broad Institute Genomics Platform"/>
            <consortium name="The Broad Institute Genome Sequencing Center for Infectious Disease"/>
            <person name="Wu L."/>
            <person name="Ma J."/>
        </authorList>
    </citation>
    <scope>NUCLEOTIDE SEQUENCE [LARGE SCALE GENOMIC DNA]</scope>
    <source>
        <strain evidence="4">CCUG 55995</strain>
    </source>
</reference>
<sequence length="321" mass="34147">MESVDRRLLVTGGAGFIGSHVVEAALADGWTVAVLDDLSSGRRAHVPSGVAFYEIDVRDAGGVQAAVRDFSPTVISHQAAQASVSVSVRDPLLDAEINIRGGLHILEAARTNKVHRIVFASTGGAIYGEVSSGAADECTPERPYSPYATSKFAFERYMETYRQQYGLQAISLRYANVYGPRQNPHGEAGVVAIFLQHLRKGEPLQINARQTLGDDGCLRDYVYVADVARANLAAARGDTPALLNVGTGQSTSTRALAEALAKEVGVTPILTSALPRPGDLKRSVLDSTLASSLLGTPTSLDAGLRQLVLWSELEDAAQTNF</sequence>
<protein>
    <submittedName>
        <fullName evidence="3">NAD-dependent epimerase/dehydratase family protein</fullName>
    </submittedName>
</protein>
<evidence type="ECO:0000259" key="2">
    <source>
        <dbReference type="Pfam" id="PF01370"/>
    </source>
</evidence>
<keyword evidence="4" id="KW-1185">Reference proteome</keyword>
<comment type="caution">
    <text evidence="3">The sequence shown here is derived from an EMBL/GenBank/DDBJ whole genome shotgun (WGS) entry which is preliminary data.</text>
</comment>
<dbReference type="Gene3D" id="3.90.25.10">
    <property type="entry name" value="UDP-galactose 4-epimerase, domain 1"/>
    <property type="match status" value="1"/>
</dbReference>
<dbReference type="Gene3D" id="3.40.50.720">
    <property type="entry name" value="NAD(P)-binding Rossmann-like Domain"/>
    <property type="match status" value="1"/>
</dbReference>
<feature type="domain" description="NAD-dependent epimerase/dehydratase" evidence="2">
    <location>
        <begin position="9"/>
        <end position="246"/>
    </location>
</feature>
<evidence type="ECO:0000256" key="1">
    <source>
        <dbReference type="ARBA" id="ARBA00007637"/>
    </source>
</evidence>
<dbReference type="SUPFAM" id="SSF51735">
    <property type="entry name" value="NAD(P)-binding Rossmann-fold domains"/>
    <property type="match status" value="1"/>
</dbReference>
<dbReference type="Pfam" id="PF01370">
    <property type="entry name" value="Epimerase"/>
    <property type="match status" value="1"/>
</dbReference>
<comment type="similarity">
    <text evidence="1">Belongs to the NAD(P)-dependent epimerase/dehydratase family.</text>
</comment>
<evidence type="ECO:0000313" key="4">
    <source>
        <dbReference type="Proteomes" id="UP001595952"/>
    </source>
</evidence>
<proteinExistence type="inferred from homology"/>
<name>A0ABV9ICT1_9DEIO</name>
<dbReference type="Proteomes" id="UP001595952">
    <property type="component" value="Unassembled WGS sequence"/>
</dbReference>